<evidence type="ECO:0000256" key="1">
    <source>
        <dbReference type="SAM" id="Phobius"/>
    </source>
</evidence>
<feature type="transmembrane region" description="Helical" evidence="1">
    <location>
        <begin position="192"/>
        <end position="209"/>
    </location>
</feature>
<keyword evidence="1" id="KW-0472">Membrane</keyword>
<keyword evidence="1" id="KW-1133">Transmembrane helix</keyword>
<feature type="transmembrane region" description="Helical" evidence="1">
    <location>
        <begin position="150"/>
        <end position="172"/>
    </location>
</feature>
<dbReference type="EMBL" id="CP095343">
    <property type="protein sequence ID" value="XAG63444.1"/>
    <property type="molecule type" value="Genomic_DNA"/>
</dbReference>
<proteinExistence type="predicted"/>
<evidence type="ECO:0000313" key="2">
    <source>
        <dbReference type="EMBL" id="XAG63444.1"/>
    </source>
</evidence>
<accession>A0AAU6TP97</accession>
<organism evidence="2">
    <name type="scientific">bacterium 19MO02SH05</name>
    <dbReference type="NCBI Taxonomy" id="2920696"/>
    <lineage>
        <taxon>Bacteria</taxon>
    </lineage>
</organism>
<dbReference type="AlphaFoldDB" id="A0AAU6TP97"/>
<keyword evidence="1" id="KW-0812">Transmembrane</keyword>
<gene>
    <name evidence="2" type="ORF">MRL64_16320</name>
</gene>
<feature type="transmembrane region" description="Helical" evidence="1">
    <location>
        <begin position="51"/>
        <end position="72"/>
    </location>
</feature>
<sequence>MFIKTKEILESSESMLLGFSINRSLLKPVQRLFIYPLVFLKVGFGDFTKPMAVWSFTSFGLFVILAMLSSSIEMSQDIFLILFNICIWGILLLTTFSTPSSYAFYGATEASIKKIVGILDENQVQSRSDIELLESNLEKVEQRIDDRVKFYKWIIGAFWGGYLLMLNLQLRLLSLSGQKLEEEFINSRFEEFSYVVLFTAFALLAMISYKRASNMLIANLQYACVDQKARYPTA</sequence>
<name>A0AAU6TP97_UNCXX</name>
<protein>
    <submittedName>
        <fullName evidence="2">Uncharacterized protein</fullName>
    </submittedName>
</protein>
<feature type="transmembrane region" description="Helical" evidence="1">
    <location>
        <begin position="78"/>
        <end position="96"/>
    </location>
</feature>
<reference evidence="2" key="1">
    <citation type="submission" date="2022-03" db="EMBL/GenBank/DDBJ databases">
        <title>Sea Food Isolates.</title>
        <authorList>
            <person name="Li c."/>
        </authorList>
    </citation>
    <scope>NUCLEOTIDE SEQUENCE</scope>
    <source>
        <strain evidence="2">19MO02SH05</strain>
    </source>
</reference>